<feature type="region of interest" description="Disordered" evidence="4">
    <location>
        <begin position="678"/>
        <end position="702"/>
    </location>
</feature>
<feature type="compositionally biased region" description="Low complexity" evidence="4">
    <location>
        <begin position="715"/>
        <end position="726"/>
    </location>
</feature>
<evidence type="ECO:0000256" key="4">
    <source>
        <dbReference type="SAM" id="MobiDB-lite"/>
    </source>
</evidence>
<feature type="binding site" evidence="3">
    <location>
        <position position="960"/>
    </location>
    <ligand>
        <name>ATP</name>
        <dbReference type="ChEBI" id="CHEBI:30616"/>
    </ligand>
</feature>
<protein>
    <submittedName>
        <fullName evidence="6">Pkinase-domain-containing protein</fullName>
    </submittedName>
</protein>
<keyword evidence="6" id="KW-0418">Kinase</keyword>
<dbReference type="PROSITE" id="PS00108">
    <property type="entry name" value="PROTEIN_KINASE_ST"/>
    <property type="match status" value="1"/>
</dbReference>
<dbReference type="GO" id="GO:0005634">
    <property type="term" value="C:nucleus"/>
    <property type="evidence" value="ECO:0007669"/>
    <property type="project" value="TreeGrafter"/>
</dbReference>
<feature type="region of interest" description="Disordered" evidence="4">
    <location>
        <begin position="762"/>
        <end position="910"/>
    </location>
</feature>
<evidence type="ECO:0000313" key="6">
    <source>
        <dbReference type="EMBL" id="PWN97985.1"/>
    </source>
</evidence>
<dbReference type="InterPro" id="IPR011009">
    <property type="entry name" value="Kinase-like_dom_sf"/>
</dbReference>
<dbReference type="STRING" id="58919.A0A316ZCH9"/>
<dbReference type="InterPro" id="IPR008271">
    <property type="entry name" value="Ser/Thr_kinase_AS"/>
</dbReference>
<dbReference type="RefSeq" id="XP_025598264.1">
    <property type="nucleotide sequence ID" value="XM_025744731.1"/>
</dbReference>
<evidence type="ECO:0000259" key="5">
    <source>
        <dbReference type="PROSITE" id="PS50011"/>
    </source>
</evidence>
<dbReference type="SUPFAM" id="SSF56112">
    <property type="entry name" value="Protein kinase-like (PK-like)"/>
    <property type="match status" value="1"/>
</dbReference>
<keyword evidence="7" id="KW-1185">Reference proteome</keyword>
<dbReference type="Pfam" id="PF00069">
    <property type="entry name" value="Pkinase"/>
    <property type="match status" value="1"/>
</dbReference>
<dbReference type="PROSITE" id="PS50011">
    <property type="entry name" value="PROTEIN_KINASE_DOM"/>
    <property type="match status" value="1"/>
</dbReference>
<sequence>MVLEQVGVKLRVSDGTADAAASSADEARRRSLSPPPERPASQLRERWSGTSWWDTAAAAAAAASPSSSAAAAGASPPTRSLSSPSRPHSYSHASHDGSADSALLKLGGVGGVTRSGSWGQSRGAAQAHAQYASSRGRASPLEPSAESSLADDDEDDAAAAAAAAAEAAAHRRSSSFDVMSSRSTDVPSSSSRTSTSSYSAAAFSLRSFSNRNSASSTASSSAASSSRLPEEAELGRRSSLAYLCEDGSVSSSAVAMSAGASSSASSSSEAASSSSGSGGTANGASGVAGPSVSRVQSIGRGNRSLASEEEEAERTRSLHADGEHARARSAHAELEQRSADSSGPGVNRIRSIGRGAPPAAALESPPASPRPSPPASPAPPSRTLAPASPQLTPQQPPVATLGTSPRKLPAAAFLQTPSSPHAAPSRRSASGSSSRSVAAPSAAGPSSWGSPSLPSLAAAAAAAPPSASTSSGDDSTPLPRRHSGAFALRTRSMLSQHAGLHMTFGAGGAGRAAARAIERQRDESVPLANAPFSQLEAAQRHGSGSSRSSSSEARHVLPINPALAPPGFLPPGPLSPMALASPDAHAWLVPPELALEDRASDPGGVEGAAAGPPWRARARGLPPLEVGADVGLGLVSPSLRSAAAVAAPRPGLSRSNTGIGALLRTPTTEEWSRYLASQGSAPTSFSELPRSRSATARSSASALGRRAELLMTTGTADARAASTADASDGEGASDEDGDSPLDPAEAAQAQGMIERLRSLSMGRTASSRTGSIAGGDVDLQSVHEDDEDEGSISDGSGDWDTRSDASGYSASSSNERMRALHEALSRPPSPSWRAASAAPASPGAPAVTGSSPKSRTPDLPRSPPPGRVGEVRDASVLAAAAHESTPTRSTTLRARRPTRETAATHLGYPLPPAGERRSIADFVVIADIGRGAYGLVKKVRLRGADGLPVGDDYCIKYIIKSRILADCWRRHKTLGPIPVEIHVMDQLRRLPYHAPASPPPWAPERLMPGSPGAAAAQQQAGLAAPFAPEGGAALGVSHPSLCTMIDFFEDHEFYYLVMPCLSGTRTGHGAGQDLFDFVESAPDGLSTVEVRTIFGQVADGVRFLHANSIVHRDLKDENVILDFRHGRPHAQIIDFGSAAHVRAGRLFDTFSGTLDYAAAEILRGEQYGGREQDVWALGVVGYVLLCGDCPFWNGDEAVEGLAPASRAATALRERCMLGEARPGGGRGGEEHAARPLGEQGDKAADDGGGRLHDAADLIAQCLQLDPAARPTAQQVCEHRFLVGHAGWHGARGWDTATTPQQQQQQTSET</sequence>
<keyword evidence="1 3" id="KW-0547">Nucleotide-binding</keyword>
<keyword evidence="2 3" id="KW-0067">ATP-binding</keyword>
<evidence type="ECO:0000256" key="2">
    <source>
        <dbReference type="ARBA" id="ARBA00022840"/>
    </source>
</evidence>
<feature type="region of interest" description="Disordered" evidence="4">
    <location>
        <begin position="1"/>
        <end position="234"/>
    </location>
</feature>
<dbReference type="GO" id="GO:0005829">
    <property type="term" value="C:cytosol"/>
    <property type="evidence" value="ECO:0007669"/>
    <property type="project" value="TreeGrafter"/>
</dbReference>
<dbReference type="Proteomes" id="UP000245946">
    <property type="component" value="Unassembled WGS sequence"/>
</dbReference>
<dbReference type="PROSITE" id="PS00107">
    <property type="entry name" value="PROTEIN_KINASE_ATP"/>
    <property type="match status" value="1"/>
</dbReference>
<feature type="domain" description="Protein kinase" evidence="5">
    <location>
        <begin position="922"/>
        <end position="1281"/>
    </location>
</feature>
<feature type="region of interest" description="Disordered" evidence="4">
    <location>
        <begin position="503"/>
        <end position="554"/>
    </location>
</feature>
<feature type="compositionally biased region" description="Basic and acidic residues" evidence="4">
    <location>
        <begin position="313"/>
        <end position="338"/>
    </location>
</feature>
<dbReference type="GO" id="GO:0005524">
    <property type="term" value="F:ATP binding"/>
    <property type="evidence" value="ECO:0007669"/>
    <property type="project" value="UniProtKB-UniRule"/>
</dbReference>
<dbReference type="InterPro" id="IPR000719">
    <property type="entry name" value="Prot_kinase_dom"/>
</dbReference>
<feature type="compositionally biased region" description="Low complexity" evidence="4">
    <location>
        <begin position="175"/>
        <end position="227"/>
    </location>
</feature>
<feature type="compositionally biased region" description="Low complexity" evidence="4">
    <location>
        <begin position="831"/>
        <end position="852"/>
    </location>
</feature>
<feature type="compositionally biased region" description="Low complexity" evidence="4">
    <location>
        <begin position="356"/>
        <end position="365"/>
    </location>
</feature>
<proteinExistence type="predicted"/>
<dbReference type="PANTHER" id="PTHR24346">
    <property type="entry name" value="MAP/MICROTUBULE AFFINITY-REGULATING KINASE"/>
    <property type="match status" value="1"/>
</dbReference>
<feature type="compositionally biased region" description="Low complexity" evidence="4">
    <location>
        <begin position="691"/>
        <end position="702"/>
    </location>
</feature>
<feature type="region of interest" description="Disordered" evidence="4">
    <location>
        <begin position="253"/>
        <end position="490"/>
    </location>
</feature>
<dbReference type="GeneID" id="37272275"/>
<dbReference type="GO" id="GO:0045719">
    <property type="term" value="P:negative regulation of glycogen biosynthetic process"/>
    <property type="evidence" value="ECO:0007669"/>
    <property type="project" value="TreeGrafter"/>
</dbReference>
<feature type="compositionally biased region" description="Acidic residues" evidence="4">
    <location>
        <begin position="727"/>
        <end position="739"/>
    </location>
</feature>
<dbReference type="Gene3D" id="3.30.200.20">
    <property type="entry name" value="Phosphorylase Kinase, domain 1"/>
    <property type="match status" value="1"/>
</dbReference>
<feature type="region of interest" description="Disordered" evidence="4">
    <location>
        <begin position="715"/>
        <end position="747"/>
    </location>
</feature>
<name>A0A316ZCH9_9BASI</name>
<dbReference type="OrthoDB" id="10252171at2759"/>
<feature type="compositionally biased region" description="Low complexity" evidence="4">
    <location>
        <begin position="417"/>
        <end position="471"/>
    </location>
</feature>
<feature type="compositionally biased region" description="Low complexity" evidence="4">
    <location>
        <begin position="792"/>
        <end position="813"/>
    </location>
</feature>
<dbReference type="GO" id="GO:0004674">
    <property type="term" value="F:protein serine/threonine kinase activity"/>
    <property type="evidence" value="ECO:0007669"/>
    <property type="project" value="TreeGrafter"/>
</dbReference>
<feature type="compositionally biased region" description="Basic and acidic residues" evidence="4">
    <location>
        <begin position="815"/>
        <end position="824"/>
    </location>
</feature>
<reference evidence="6 7" key="1">
    <citation type="journal article" date="2018" name="Mol. Biol. Evol.">
        <title>Broad Genomic Sampling Reveals a Smut Pathogenic Ancestry of the Fungal Clade Ustilaginomycotina.</title>
        <authorList>
            <person name="Kijpornyongpan T."/>
            <person name="Mondo S.J."/>
            <person name="Barry K."/>
            <person name="Sandor L."/>
            <person name="Lee J."/>
            <person name="Lipzen A."/>
            <person name="Pangilinan J."/>
            <person name="LaButti K."/>
            <person name="Hainaut M."/>
            <person name="Henrissat B."/>
            <person name="Grigoriev I.V."/>
            <person name="Spatafora J.W."/>
            <person name="Aime M.C."/>
        </authorList>
    </citation>
    <scope>NUCLEOTIDE SEQUENCE [LARGE SCALE GENOMIC DNA]</scope>
    <source>
        <strain evidence="6 7">MCA 4186</strain>
    </source>
</reference>
<dbReference type="PANTHER" id="PTHR24346:SF51">
    <property type="entry name" value="PAS DOMAIN-CONTAINING SERINE_THREONINE-PROTEIN KINASE"/>
    <property type="match status" value="1"/>
</dbReference>
<feature type="compositionally biased region" description="Pro residues" evidence="4">
    <location>
        <begin position="366"/>
        <end position="380"/>
    </location>
</feature>
<feature type="compositionally biased region" description="Low complexity" evidence="4">
    <location>
        <begin position="542"/>
        <end position="551"/>
    </location>
</feature>
<organism evidence="6 7">
    <name type="scientific">Tilletiopsis washingtonensis</name>
    <dbReference type="NCBI Taxonomy" id="58919"/>
    <lineage>
        <taxon>Eukaryota</taxon>
        <taxon>Fungi</taxon>
        <taxon>Dikarya</taxon>
        <taxon>Basidiomycota</taxon>
        <taxon>Ustilaginomycotina</taxon>
        <taxon>Exobasidiomycetes</taxon>
        <taxon>Entylomatales</taxon>
        <taxon>Entylomatales incertae sedis</taxon>
        <taxon>Tilletiopsis</taxon>
    </lineage>
</organism>
<feature type="compositionally biased region" description="Basic and acidic residues" evidence="4">
    <location>
        <begin position="1227"/>
        <end position="1249"/>
    </location>
</feature>
<feature type="region of interest" description="Disordered" evidence="4">
    <location>
        <begin position="1219"/>
        <end position="1249"/>
    </location>
</feature>
<feature type="compositionally biased region" description="Low complexity" evidence="4">
    <location>
        <begin position="56"/>
        <end position="92"/>
    </location>
</feature>
<evidence type="ECO:0000256" key="1">
    <source>
        <dbReference type="ARBA" id="ARBA00022741"/>
    </source>
</evidence>
<feature type="compositionally biased region" description="Low complexity" evidence="4">
    <location>
        <begin position="253"/>
        <end position="275"/>
    </location>
</feature>
<evidence type="ECO:0000313" key="7">
    <source>
        <dbReference type="Proteomes" id="UP000245946"/>
    </source>
</evidence>
<feature type="compositionally biased region" description="Low complexity" evidence="4">
    <location>
        <begin position="158"/>
        <end position="167"/>
    </location>
</feature>
<dbReference type="InterPro" id="IPR017441">
    <property type="entry name" value="Protein_kinase_ATP_BS"/>
</dbReference>
<gene>
    <name evidence="6" type="ORF">FA09DRAFT_346128</name>
</gene>
<dbReference type="EMBL" id="KZ819293">
    <property type="protein sequence ID" value="PWN97985.1"/>
    <property type="molecule type" value="Genomic_DNA"/>
</dbReference>
<accession>A0A316ZCH9</accession>
<keyword evidence="6" id="KW-0808">Transferase</keyword>
<dbReference type="Gene3D" id="1.10.510.10">
    <property type="entry name" value="Transferase(Phosphotransferase) domain 1"/>
    <property type="match status" value="1"/>
</dbReference>
<dbReference type="SMART" id="SM00220">
    <property type="entry name" value="S_TKc"/>
    <property type="match status" value="1"/>
</dbReference>
<evidence type="ECO:0000256" key="3">
    <source>
        <dbReference type="PROSITE-ProRule" id="PRU10141"/>
    </source>
</evidence>
<dbReference type="GO" id="GO:0035556">
    <property type="term" value="P:intracellular signal transduction"/>
    <property type="evidence" value="ECO:0007669"/>
    <property type="project" value="TreeGrafter"/>
</dbReference>